<sequence>MPPPDSSPTLRDRHVSVDAMGRSTDMTDLLNIKFPTSNVRAEPGPPSKQNGKRTSKAQRLGTKSPKPSSATASNVKSSSQHSIDTMSPEDVEAAHILVSMSKAGDTAATPNININDTDGGSSDWQREGAPLTDEEAAHALLSLANTDASFADIRKAVASRTVPEDGASTTNRNLDSIPTFFGQSLKKRQVADTSDTGEQPQTKKRRSTPTSPSAPALQHGTSSKHASVNNLGTPKAPEEVSTQGRARSLRKRKADKAEEVPTTSTSPKRARFSQAHPDPEQMLAPQHTASPKAKSAPKSNDTTKPKDADAPKSKDAPRSKNFPKLKSVPKQKSTGSSLPSLPVLGRKNKGVKESTAVLLEKMRSDEHTTSPEAAAATNTEPASNGQAQSPPPSEPEVQKEQATAAAAASTSTPTSPTTTTTAAEKPAPIPRPRTKAPNLAIPPHIQAKHAELMALRRAGRYPPMPTADEMRDPKNPPEWVVGAKAHTVLLHPVPHYKLEKHLAEGQTQPPTELWFVNETTAPPGGVVLREAYVRRGKKRDVPIDFNSSEDIRDLNKWVTQKLCRWECARVRVDMYKRKYCDEEIEVLWEEARKWKKEWKEETGKEDSELSRPGVAKEMAKRLNERFAGKMIRATYNGKQEKEEAVRPPREAPGVDSVLNRKGILKELGVPLGRKRSKKETEVEEEDVAGSDGEEEL</sequence>
<dbReference type="EMBL" id="JAUJDW010000044">
    <property type="protein sequence ID" value="KAK0647737.1"/>
    <property type="molecule type" value="Genomic_DNA"/>
</dbReference>
<protein>
    <submittedName>
        <fullName evidence="2">Uncharacterized protein</fullName>
    </submittedName>
</protein>
<feature type="compositionally biased region" description="Basic and acidic residues" evidence="1">
    <location>
        <begin position="638"/>
        <end position="649"/>
    </location>
</feature>
<dbReference type="Proteomes" id="UP001175001">
    <property type="component" value="Unassembled WGS sequence"/>
</dbReference>
<reference evidence="2" key="1">
    <citation type="submission" date="2023-06" db="EMBL/GenBank/DDBJ databases">
        <title>Multi-omics analyses reveal the molecular pathogenesis toolkit of Lasiodiplodia hormozganensis, a cross-kingdom pathogen.</title>
        <authorList>
            <person name="Felix C."/>
            <person name="Meneses R."/>
            <person name="Goncalves M.F.M."/>
            <person name="Tilleman L."/>
            <person name="Duarte A.S."/>
            <person name="Jorrin-Novo J.V."/>
            <person name="Van De Peer Y."/>
            <person name="Deforce D."/>
            <person name="Van Nieuwerburgh F."/>
            <person name="Esteves A.C."/>
            <person name="Alves A."/>
        </authorList>
    </citation>
    <scope>NUCLEOTIDE SEQUENCE</scope>
    <source>
        <strain evidence="2">CBS 339.90</strain>
    </source>
</reference>
<feature type="compositionally biased region" description="Polar residues" evidence="1">
    <location>
        <begin position="208"/>
        <end position="232"/>
    </location>
</feature>
<feature type="compositionally biased region" description="Low complexity" evidence="1">
    <location>
        <begin position="402"/>
        <end position="423"/>
    </location>
</feature>
<feature type="compositionally biased region" description="Polar residues" evidence="1">
    <location>
        <begin position="108"/>
        <end position="123"/>
    </location>
</feature>
<feature type="region of interest" description="Disordered" evidence="1">
    <location>
        <begin position="637"/>
        <end position="657"/>
    </location>
</feature>
<evidence type="ECO:0000256" key="1">
    <source>
        <dbReference type="SAM" id="MobiDB-lite"/>
    </source>
</evidence>
<evidence type="ECO:0000313" key="3">
    <source>
        <dbReference type="Proteomes" id="UP001175001"/>
    </source>
</evidence>
<feature type="compositionally biased region" description="Acidic residues" evidence="1">
    <location>
        <begin position="681"/>
        <end position="696"/>
    </location>
</feature>
<dbReference type="AlphaFoldDB" id="A0AA40CRA3"/>
<keyword evidence="3" id="KW-1185">Reference proteome</keyword>
<name>A0AA40CRA3_9PEZI</name>
<feature type="compositionally biased region" description="Basic and acidic residues" evidence="1">
    <location>
        <begin position="301"/>
        <end position="318"/>
    </location>
</feature>
<evidence type="ECO:0000313" key="2">
    <source>
        <dbReference type="EMBL" id="KAK0647737.1"/>
    </source>
</evidence>
<feature type="compositionally biased region" description="Polar residues" evidence="1">
    <location>
        <begin position="330"/>
        <end position="339"/>
    </location>
</feature>
<feature type="region of interest" description="Disordered" evidence="1">
    <location>
        <begin position="159"/>
        <end position="439"/>
    </location>
</feature>
<gene>
    <name evidence="2" type="ORF">DIS24_g7426</name>
</gene>
<proteinExistence type="predicted"/>
<feature type="compositionally biased region" description="Polar residues" evidence="1">
    <location>
        <begin position="167"/>
        <end position="176"/>
    </location>
</feature>
<feature type="compositionally biased region" description="Low complexity" evidence="1">
    <location>
        <begin position="370"/>
        <end position="384"/>
    </location>
</feature>
<feature type="region of interest" description="Disordered" evidence="1">
    <location>
        <begin position="673"/>
        <end position="696"/>
    </location>
</feature>
<feature type="compositionally biased region" description="Basic and acidic residues" evidence="1">
    <location>
        <begin position="360"/>
        <end position="369"/>
    </location>
</feature>
<feature type="region of interest" description="Disordered" evidence="1">
    <location>
        <begin position="1"/>
        <end position="130"/>
    </location>
</feature>
<feature type="compositionally biased region" description="Low complexity" evidence="1">
    <location>
        <begin position="68"/>
        <end position="79"/>
    </location>
</feature>
<organism evidence="2 3">
    <name type="scientific">Lasiodiplodia hormozganensis</name>
    <dbReference type="NCBI Taxonomy" id="869390"/>
    <lineage>
        <taxon>Eukaryota</taxon>
        <taxon>Fungi</taxon>
        <taxon>Dikarya</taxon>
        <taxon>Ascomycota</taxon>
        <taxon>Pezizomycotina</taxon>
        <taxon>Dothideomycetes</taxon>
        <taxon>Dothideomycetes incertae sedis</taxon>
        <taxon>Botryosphaeriales</taxon>
        <taxon>Botryosphaeriaceae</taxon>
        <taxon>Lasiodiplodia</taxon>
    </lineage>
</organism>
<feature type="compositionally biased region" description="Polar residues" evidence="1">
    <location>
        <begin position="191"/>
        <end position="200"/>
    </location>
</feature>
<accession>A0AA40CRA3</accession>
<comment type="caution">
    <text evidence="2">The sequence shown here is derived from an EMBL/GenBank/DDBJ whole genome shotgun (WGS) entry which is preliminary data.</text>
</comment>